<proteinExistence type="predicted"/>
<accession>A0A1T4JNL9</accession>
<reference evidence="1 2" key="1">
    <citation type="submission" date="2017-02" db="EMBL/GenBank/DDBJ databases">
        <authorList>
            <person name="Peterson S.W."/>
        </authorList>
    </citation>
    <scope>NUCLEOTIDE SEQUENCE [LARGE SCALE GENOMIC DNA]</scope>
    <source>
        <strain evidence="1 2">ATCC BAA-908</strain>
    </source>
</reference>
<evidence type="ECO:0000313" key="1">
    <source>
        <dbReference type="EMBL" id="SJZ31760.1"/>
    </source>
</evidence>
<dbReference type="GeneID" id="78315949"/>
<protein>
    <recommendedName>
        <fullName evidence="3">Zinc-ribbon domain-containing protein</fullName>
    </recommendedName>
</protein>
<dbReference type="RefSeq" id="WP_078932556.1">
    <property type="nucleotide sequence ID" value="NZ_FUWG01000004.1"/>
</dbReference>
<dbReference type="OrthoDB" id="363045at2"/>
<sequence length="80" mass="9542">MMTNVCSGCGREIEKNFVYCPWCGIQLIRKESREYQNLFFEQVERKRRTEQEQKLQNVGKQLDELEKELDVLVLCAELAR</sequence>
<organism evidence="1 2">
    <name type="scientific">Treponema porcinum</name>
    <dbReference type="NCBI Taxonomy" id="261392"/>
    <lineage>
        <taxon>Bacteria</taxon>
        <taxon>Pseudomonadati</taxon>
        <taxon>Spirochaetota</taxon>
        <taxon>Spirochaetia</taxon>
        <taxon>Spirochaetales</taxon>
        <taxon>Treponemataceae</taxon>
        <taxon>Treponema</taxon>
    </lineage>
</organism>
<evidence type="ECO:0000313" key="2">
    <source>
        <dbReference type="Proteomes" id="UP000190423"/>
    </source>
</evidence>
<dbReference type="Proteomes" id="UP000190423">
    <property type="component" value="Unassembled WGS sequence"/>
</dbReference>
<name>A0A1T4JNL9_TREPO</name>
<gene>
    <name evidence="1" type="ORF">SAMN02745149_00636</name>
</gene>
<dbReference type="EMBL" id="FUWG01000004">
    <property type="protein sequence ID" value="SJZ31760.1"/>
    <property type="molecule type" value="Genomic_DNA"/>
</dbReference>
<dbReference type="AlphaFoldDB" id="A0A1T4JNL9"/>
<dbReference type="STRING" id="261392.SAMN02745149_00636"/>
<evidence type="ECO:0008006" key="3">
    <source>
        <dbReference type="Google" id="ProtNLM"/>
    </source>
</evidence>
<keyword evidence="2" id="KW-1185">Reference proteome</keyword>